<dbReference type="EMBL" id="JAHHIF010000043">
    <property type="protein sequence ID" value="MBW4547552.1"/>
    <property type="molecule type" value="Genomic_DNA"/>
</dbReference>
<evidence type="ECO:0000313" key="1">
    <source>
        <dbReference type="EMBL" id="MBW4547552.1"/>
    </source>
</evidence>
<sequence>MSYSQFSLSEVQELFNLSITEGVGIFAGLPSTPISDYLQETLNYNISLALAINSEKARSELIIAPVLVELKKLTGYGLFSGVEFNVDPSQGLAGYVDFLVSRDPEQLFVKAPVVTIVEAKKEDINNGLGQCVATLVAAQIFNERKGLIIPELLGTVTTGSAWKFLKLSGKSLSIDLDEYTIKDAPKILGILSAVLA</sequence>
<reference evidence="1" key="2">
    <citation type="journal article" date="2022" name="Microbiol. Resour. Announc.">
        <title>Metagenome Sequencing to Explore Phylogenomics of Terrestrial Cyanobacteria.</title>
        <authorList>
            <person name="Ward R.D."/>
            <person name="Stajich J.E."/>
            <person name="Johansen J.R."/>
            <person name="Huntemann M."/>
            <person name="Clum A."/>
            <person name="Foster B."/>
            <person name="Foster B."/>
            <person name="Roux S."/>
            <person name="Palaniappan K."/>
            <person name="Varghese N."/>
            <person name="Mukherjee S."/>
            <person name="Reddy T.B.K."/>
            <person name="Daum C."/>
            <person name="Copeland A."/>
            <person name="Chen I.A."/>
            <person name="Ivanova N.N."/>
            <person name="Kyrpides N.C."/>
            <person name="Shapiro N."/>
            <person name="Eloe-Fadrosh E.A."/>
            <person name="Pietrasiak N."/>
        </authorList>
    </citation>
    <scope>NUCLEOTIDE SEQUENCE</scope>
    <source>
        <strain evidence="1">CPER-KK1</strain>
    </source>
</reference>
<dbReference type="AlphaFoldDB" id="A0A951PPQ7"/>
<gene>
    <name evidence="1" type="ORF">KME25_24390</name>
</gene>
<accession>A0A951PPQ7</accession>
<protein>
    <submittedName>
        <fullName evidence="1">Uncharacterized protein</fullName>
    </submittedName>
</protein>
<proteinExistence type="predicted"/>
<name>A0A951PPQ7_9CYAN</name>
<reference evidence="1" key="1">
    <citation type="submission" date="2021-05" db="EMBL/GenBank/DDBJ databases">
        <authorList>
            <person name="Pietrasiak N."/>
            <person name="Ward R."/>
            <person name="Stajich J.E."/>
            <person name="Kurbessoian T."/>
        </authorList>
    </citation>
    <scope>NUCLEOTIDE SEQUENCE</scope>
    <source>
        <strain evidence="1">CPER-KK1</strain>
    </source>
</reference>
<organism evidence="1 2">
    <name type="scientific">Symplocastrum torsivum CPER-KK1</name>
    <dbReference type="NCBI Taxonomy" id="450513"/>
    <lineage>
        <taxon>Bacteria</taxon>
        <taxon>Bacillati</taxon>
        <taxon>Cyanobacteriota</taxon>
        <taxon>Cyanophyceae</taxon>
        <taxon>Oscillatoriophycideae</taxon>
        <taxon>Oscillatoriales</taxon>
        <taxon>Microcoleaceae</taxon>
        <taxon>Symplocastrum</taxon>
    </lineage>
</organism>
<comment type="caution">
    <text evidence="1">The sequence shown here is derived from an EMBL/GenBank/DDBJ whole genome shotgun (WGS) entry which is preliminary data.</text>
</comment>
<dbReference type="Proteomes" id="UP000753908">
    <property type="component" value="Unassembled WGS sequence"/>
</dbReference>
<evidence type="ECO:0000313" key="2">
    <source>
        <dbReference type="Proteomes" id="UP000753908"/>
    </source>
</evidence>